<dbReference type="InterPro" id="IPR001851">
    <property type="entry name" value="ABC_transp_permease"/>
</dbReference>
<comment type="caution">
    <text evidence="10">The sequence shown here is derived from an EMBL/GenBank/DDBJ whole genome shotgun (WGS) entry which is preliminary data.</text>
</comment>
<keyword evidence="3" id="KW-1003">Cell membrane</keyword>
<name>A0A0J6VDT5_9MYCO</name>
<dbReference type="Pfam" id="PF02653">
    <property type="entry name" value="BPD_transp_2"/>
    <property type="match status" value="1"/>
</dbReference>
<comment type="subcellular location">
    <subcellularLocation>
        <location evidence="1">Cell membrane</location>
        <topology evidence="1">Multi-pass membrane protein</topology>
    </subcellularLocation>
</comment>
<dbReference type="InterPro" id="IPR052157">
    <property type="entry name" value="BCAA_transport_permease"/>
</dbReference>
<evidence type="ECO:0000256" key="6">
    <source>
        <dbReference type="ARBA" id="ARBA00022989"/>
    </source>
</evidence>
<feature type="transmembrane region" description="Helical" evidence="9">
    <location>
        <begin position="63"/>
        <end position="83"/>
    </location>
</feature>
<dbReference type="EMBL" id="JYNL01000069">
    <property type="protein sequence ID" value="KMO67817.1"/>
    <property type="molecule type" value="Genomic_DNA"/>
</dbReference>
<dbReference type="PANTHER" id="PTHR11795">
    <property type="entry name" value="BRANCHED-CHAIN AMINO ACID TRANSPORT SYSTEM PERMEASE PROTEIN LIVH"/>
    <property type="match status" value="1"/>
</dbReference>
<reference evidence="10 11" key="1">
    <citation type="journal article" date="2015" name="Genome Biol. Evol.">
        <title>Characterization of Three Mycobacterium spp. with Potential Use in Bioremediation by Genome Sequencing and Comparative Genomics.</title>
        <authorList>
            <person name="Das S."/>
            <person name="Pettersson B.M."/>
            <person name="Behra P.R."/>
            <person name="Ramesh M."/>
            <person name="Dasgupta S."/>
            <person name="Bhattacharya A."/>
            <person name="Kirsebom L.A."/>
        </authorList>
    </citation>
    <scope>NUCLEOTIDE SEQUENCE [LARGE SCALE GENOMIC DNA]</scope>
    <source>
        <strain evidence="10 11">DSM 43826</strain>
    </source>
</reference>
<dbReference type="GO" id="GO:0005886">
    <property type="term" value="C:plasma membrane"/>
    <property type="evidence" value="ECO:0007669"/>
    <property type="project" value="UniProtKB-SubCell"/>
</dbReference>
<dbReference type="PATRIC" id="fig|37916.4.peg.7089"/>
<evidence type="ECO:0000256" key="4">
    <source>
        <dbReference type="ARBA" id="ARBA00022692"/>
    </source>
</evidence>
<gene>
    <name evidence="10" type="primary">livH_3</name>
    <name evidence="10" type="ORF">MCHLDSM_07070</name>
</gene>
<dbReference type="AlphaFoldDB" id="A0A0J6VDT5"/>
<feature type="transmembrane region" description="Helical" evidence="9">
    <location>
        <begin position="179"/>
        <end position="201"/>
    </location>
</feature>
<dbReference type="RefSeq" id="WP_048420883.1">
    <property type="nucleotide sequence ID" value="NZ_JYNL01000069.1"/>
</dbReference>
<feature type="transmembrane region" description="Helical" evidence="9">
    <location>
        <begin position="95"/>
        <end position="115"/>
    </location>
</feature>
<dbReference type="STRING" id="37916.MCHLDSM_07070"/>
<feature type="transmembrane region" description="Helical" evidence="9">
    <location>
        <begin position="37"/>
        <end position="57"/>
    </location>
</feature>
<proteinExistence type="inferred from homology"/>
<dbReference type="Proteomes" id="UP000036513">
    <property type="component" value="Unassembled WGS sequence"/>
</dbReference>
<evidence type="ECO:0000256" key="9">
    <source>
        <dbReference type="SAM" id="Phobius"/>
    </source>
</evidence>
<keyword evidence="5" id="KW-0029">Amino-acid transport</keyword>
<protein>
    <submittedName>
        <fullName evidence="10">High-affinity branched-chain amino acid transport system permease protein LivH</fullName>
    </submittedName>
</protein>
<feature type="transmembrane region" description="Helical" evidence="9">
    <location>
        <begin position="6"/>
        <end position="30"/>
    </location>
</feature>
<evidence type="ECO:0000313" key="10">
    <source>
        <dbReference type="EMBL" id="KMO67817.1"/>
    </source>
</evidence>
<keyword evidence="6 9" id="KW-1133">Transmembrane helix</keyword>
<evidence type="ECO:0000256" key="5">
    <source>
        <dbReference type="ARBA" id="ARBA00022970"/>
    </source>
</evidence>
<evidence type="ECO:0000313" key="11">
    <source>
        <dbReference type="Proteomes" id="UP000036513"/>
    </source>
</evidence>
<dbReference type="GO" id="GO:0022857">
    <property type="term" value="F:transmembrane transporter activity"/>
    <property type="evidence" value="ECO:0007669"/>
    <property type="project" value="InterPro"/>
</dbReference>
<comment type="similarity">
    <text evidence="8">Belongs to the binding-protein-dependent transport system permease family. LivHM subfamily.</text>
</comment>
<keyword evidence="7 9" id="KW-0472">Membrane</keyword>
<dbReference type="GO" id="GO:0006865">
    <property type="term" value="P:amino acid transport"/>
    <property type="evidence" value="ECO:0007669"/>
    <property type="project" value="UniProtKB-KW"/>
</dbReference>
<evidence type="ECO:0000256" key="3">
    <source>
        <dbReference type="ARBA" id="ARBA00022475"/>
    </source>
</evidence>
<accession>A0A0J6VDT5</accession>
<dbReference type="CDD" id="cd06582">
    <property type="entry name" value="TM_PBP1_LivH_like"/>
    <property type="match status" value="1"/>
</dbReference>
<evidence type="ECO:0000256" key="2">
    <source>
        <dbReference type="ARBA" id="ARBA00022448"/>
    </source>
</evidence>
<keyword evidence="2" id="KW-0813">Transport</keyword>
<feature type="transmembrane region" description="Helical" evidence="9">
    <location>
        <begin position="135"/>
        <end position="159"/>
    </location>
</feature>
<evidence type="ECO:0000256" key="7">
    <source>
        <dbReference type="ARBA" id="ARBA00023136"/>
    </source>
</evidence>
<keyword evidence="11" id="KW-1185">Reference proteome</keyword>
<feature type="transmembrane region" description="Helical" evidence="9">
    <location>
        <begin position="254"/>
        <end position="276"/>
    </location>
</feature>
<sequence>MTSLVQTLILGLLVGALYALMASGLTLIFGVMRVINLAHGAFAVLAAFLTYTLWHQLGLDPLLSIPIVMAVMFGFGWLVYLLVIRHVRGAHVTMTVLATFGIALMLEGIMGFIWGNTSSTVVVSYTDASLALGPIYVPQAMLIAAVIAVAVMGALYLLLNHTWAGRAIRAASSNESGALLVGVSVATIAALTFAIGVATLGAGGAMLSTIYPFLPGTHYQWIARLLAIVVLGGLGSLPGAVLGALVIGVGEMAATAYIGASWPVAVPFLVIIVVLITRPQGILGTRLREDAVA</sequence>
<organism evidence="10 11">
    <name type="scientific">Mycolicibacterium chlorophenolicum</name>
    <dbReference type="NCBI Taxonomy" id="37916"/>
    <lineage>
        <taxon>Bacteria</taxon>
        <taxon>Bacillati</taxon>
        <taxon>Actinomycetota</taxon>
        <taxon>Actinomycetes</taxon>
        <taxon>Mycobacteriales</taxon>
        <taxon>Mycobacteriaceae</taxon>
        <taxon>Mycolicibacterium</taxon>
    </lineage>
</organism>
<dbReference type="PANTHER" id="PTHR11795:SF445">
    <property type="entry name" value="AMINO ACID ABC TRANSPORTER PERMEASE PROTEIN"/>
    <property type="match status" value="1"/>
</dbReference>
<keyword evidence="4 9" id="KW-0812">Transmembrane</keyword>
<evidence type="ECO:0000256" key="1">
    <source>
        <dbReference type="ARBA" id="ARBA00004651"/>
    </source>
</evidence>
<feature type="transmembrane region" description="Helical" evidence="9">
    <location>
        <begin position="221"/>
        <end position="247"/>
    </location>
</feature>
<evidence type="ECO:0000256" key="8">
    <source>
        <dbReference type="ARBA" id="ARBA00037998"/>
    </source>
</evidence>